<reference evidence="5" key="1">
    <citation type="journal article" date="2021" name="PeerJ">
        <title>Extensive microbial diversity within the chicken gut microbiome revealed by metagenomics and culture.</title>
        <authorList>
            <person name="Gilroy R."/>
            <person name="Ravi A."/>
            <person name="Getino M."/>
            <person name="Pursley I."/>
            <person name="Horton D.L."/>
            <person name="Alikhan N.F."/>
            <person name="Baker D."/>
            <person name="Gharbi K."/>
            <person name="Hall N."/>
            <person name="Watson M."/>
            <person name="Adriaenssens E.M."/>
            <person name="Foster-Nyarko E."/>
            <person name="Jarju S."/>
            <person name="Secka A."/>
            <person name="Antonio M."/>
            <person name="Oren A."/>
            <person name="Chaudhuri R.R."/>
            <person name="La Ragione R."/>
            <person name="Hildebrand F."/>
            <person name="Pallen M.J."/>
        </authorList>
    </citation>
    <scope>NUCLEOTIDE SEQUENCE</scope>
    <source>
        <strain evidence="5">CHK160-9182</strain>
    </source>
</reference>
<evidence type="ECO:0000313" key="6">
    <source>
        <dbReference type="Proteomes" id="UP000823934"/>
    </source>
</evidence>
<comment type="caution">
    <text evidence="5">The sequence shown here is derived from an EMBL/GenBank/DDBJ whole genome shotgun (WGS) entry which is preliminary data.</text>
</comment>
<dbReference type="Pfam" id="PF01165">
    <property type="entry name" value="Ribosomal_S21"/>
    <property type="match status" value="1"/>
</dbReference>
<dbReference type="GO" id="GO:0003735">
    <property type="term" value="F:structural constituent of ribosome"/>
    <property type="evidence" value="ECO:0007669"/>
    <property type="project" value="InterPro"/>
</dbReference>
<dbReference type="EMBL" id="DXHP01000123">
    <property type="protein sequence ID" value="HIW06764.1"/>
    <property type="molecule type" value="Genomic_DNA"/>
</dbReference>
<keyword evidence="2 4" id="KW-0689">Ribosomal protein</keyword>
<dbReference type="AlphaFoldDB" id="A0A9D1Q658"/>
<protein>
    <recommendedName>
        <fullName evidence="4">30S ribosomal protein S21</fullName>
    </recommendedName>
</protein>
<comment type="similarity">
    <text evidence="1 4">Belongs to the bacterial ribosomal protein bS21 family.</text>
</comment>
<dbReference type="Gene3D" id="1.20.5.1150">
    <property type="entry name" value="Ribosomal protein S8"/>
    <property type="match status" value="1"/>
</dbReference>
<dbReference type="PRINTS" id="PR00976">
    <property type="entry name" value="RIBOSOMALS21"/>
</dbReference>
<dbReference type="Proteomes" id="UP000823934">
    <property type="component" value="Unassembled WGS sequence"/>
</dbReference>
<dbReference type="GO" id="GO:0005840">
    <property type="term" value="C:ribosome"/>
    <property type="evidence" value="ECO:0007669"/>
    <property type="project" value="UniProtKB-KW"/>
</dbReference>
<gene>
    <name evidence="5" type="primary">rpsU</name>
    <name evidence="5" type="ORF">H9889_05500</name>
</gene>
<organism evidence="5 6">
    <name type="scientific">Candidatus Ignatzschineria merdigallinarum</name>
    <dbReference type="NCBI Taxonomy" id="2838621"/>
    <lineage>
        <taxon>Bacteria</taxon>
        <taxon>Pseudomonadati</taxon>
        <taxon>Pseudomonadota</taxon>
        <taxon>Gammaproteobacteria</taxon>
        <taxon>Cardiobacteriales</taxon>
        <taxon>Ignatzschineriaceae</taxon>
        <taxon>Ignatzschineria</taxon>
    </lineage>
</organism>
<name>A0A9D1Q658_9GAMM</name>
<evidence type="ECO:0000313" key="5">
    <source>
        <dbReference type="EMBL" id="HIW06764.1"/>
    </source>
</evidence>
<sequence>MPSVKIRENEPFDVAMRRFRRACEKAGIVSEVRAREY</sequence>
<dbReference type="HAMAP" id="MF_00358">
    <property type="entry name" value="Ribosomal_bS21"/>
    <property type="match status" value="1"/>
</dbReference>
<dbReference type="NCBIfam" id="TIGR00030">
    <property type="entry name" value="S21p"/>
    <property type="match status" value="1"/>
</dbReference>
<dbReference type="GO" id="GO:0006412">
    <property type="term" value="P:translation"/>
    <property type="evidence" value="ECO:0007669"/>
    <property type="project" value="InterPro"/>
</dbReference>
<evidence type="ECO:0000256" key="4">
    <source>
        <dbReference type="RuleBase" id="RU000667"/>
    </source>
</evidence>
<reference evidence="5" key="2">
    <citation type="submission" date="2021-04" db="EMBL/GenBank/DDBJ databases">
        <authorList>
            <person name="Gilroy R."/>
        </authorList>
    </citation>
    <scope>NUCLEOTIDE SEQUENCE</scope>
    <source>
        <strain evidence="5">CHK160-9182</strain>
    </source>
</reference>
<evidence type="ECO:0000256" key="1">
    <source>
        <dbReference type="ARBA" id="ARBA00006640"/>
    </source>
</evidence>
<dbReference type="InterPro" id="IPR038380">
    <property type="entry name" value="Ribosomal_bS21_sf"/>
</dbReference>
<proteinExistence type="inferred from homology"/>
<accession>A0A9D1Q658</accession>
<feature type="non-terminal residue" evidence="5">
    <location>
        <position position="37"/>
    </location>
</feature>
<keyword evidence="3 4" id="KW-0687">Ribonucleoprotein</keyword>
<dbReference type="InterPro" id="IPR001911">
    <property type="entry name" value="Ribosomal_bS21"/>
</dbReference>
<evidence type="ECO:0000256" key="3">
    <source>
        <dbReference type="ARBA" id="ARBA00023274"/>
    </source>
</evidence>
<evidence type="ECO:0000256" key="2">
    <source>
        <dbReference type="ARBA" id="ARBA00022980"/>
    </source>
</evidence>
<dbReference type="GO" id="GO:1990904">
    <property type="term" value="C:ribonucleoprotein complex"/>
    <property type="evidence" value="ECO:0007669"/>
    <property type="project" value="UniProtKB-KW"/>
</dbReference>